<evidence type="ECO:0000313" key="11">
    <source>
        <dbReference type="Proteomes" id="UP000580879"/>
    </source>
</evidence>
<dbReference type="GO" id="GO:0008142">
    <property type="term" value="F:oxysterol binding"/>
    <property type="evidence" value="ECO:0007669"/>
    <property type="project" value="InterPro"/>
</dbReference>
<feature type="non-terminal residue" evidence="10">
    <location>
        <position position="1"/>
    </location>
</feature>
<comment type="caution">
    <text evidence="10">The sequence shown here is derived from an EMBL/GenBank/DDBJ whole genome shotgun (WGS) entry which is preliminary data.</text>
</comment>
<organism evidence="10 11">
    <name type="scientific">Climacteris rufus</name>
    <name type="common">rufous treecreeper</name>
    <dbReference type="NCBI Taxonomy" id="47695"/>
    <lineage>
        <taxon>Eukaryota</taxon>
        <taxon>Metazoa</taxon>
        <taxon>Chordata</taxon>
        <taxon>Craniata</taxon>
        <taxon>Vertebrata</taxon>
        <taxon>Euteleostomi</taxon>
        <taxon>Archelosauria</taxon>
        <taxon>Archosauria</taxon>
        <taxon>Dinosauria</taxon>
        <taxon>Saurischia</taxon>
        <taxon>Theropoda</taxon>
        <taxon>Coelurosauria</taxon>
        <taxon>Aves</taxon>
        <taxon>Neognathae</taxon>
        <taxon>Neoaves</taxon>
        <taxon>Telluraves</taxon>
        <taxon>Australaves</taxon>
        <taxon>Passeriformes</taxon>
        <taxon>Climacteridae</taxon>
        <taxon>Climacteris</taxon>
    </lineage>
</organism>
<dbReference type="Pfam" id="PF00001">
    <property type="entry name" value="7tm_1"/>
    <property type="match status" value="1"/>
</dbReference>
<dbReference type="PANTHER" id="PTHR24237:SF37">
    <property type="entry name" value="COAGULATION FACTOR II (THROMBIN) RECEPTOR-LIKE 2-RELATED"/>
    <property type="match status" value="1"/>
</dbReference>
<evidence type="ECO:0000256" key="1">
    <source>
        <dbReference type="ARBA" id="ARBA00004141"/>
    </source>
</evidence>
<sequence length="343" mass="37587">MAGVSWAEGASNGTEASSGGSVEAELQHSLFAATYSVVFVLGLLGNALSLYLLSCRVKHLSHSYIFLLQLALLDTLFVWVLPLHIHSHLRGGSWSFGDTACRLSGALFSLHLSLSIAFFTCICVDVYVAALHPFTSIQLRAGHHVLLATALWLLALGLTVPLGLRGVRNSTACSEPFPDSSWAQPPAPQPILALLLGFAIPFALIVLGFPLLARSISQSQHRVSRRKALGTIYIILAICALCFVPQQLSHLLQFLLSTQLVQGIPSPIPGVQRVTSALVSCSCCLNPLLCYFHCSSRQWHCPLRLRFRSKRVFTICDQNFGDPSWDYKLRLRLGRKIHRAGIH</sequence>
<proteinExistence type="predicted"/>
<feature type="domain" description="G-protein coupled receptors family 1 profile" evidence="9">
    <location>
        <begin position="45"/>
        <end position="290"/>
    </location>
</feature>
<keyword evidence="2 8" id="KW-0812">Transmembrane</keyword>
<dbReference type="PROSITE" id="PS50262">
    <property type="entry name" value="G_PROTEIN_RECEP_F1_2"/>
    <property type="match status" value="1"/>
</dbReference>
<keyword evidence="11" id="KW-1185">Reference proteome</keyword>
<dbReference type="SUPFAM" id="SSF81321">
    <property type="entry name" value="Family A G protein-coupled receptor-like"/>
    <property type="match status" value="1"/>
</dbReference>
<evidence type="ECO:0000256" key="7">
    <source>
        <dbReference type="ARBA" id="ARBA00023224"/>
    </source>
</evidence>
<dbReference type="EMBL" id="VZRZ01004260">
    <property type="protein sequence ID" value="NWW75964.1"/>
    <property type="molecule type" value="Genomic_DNA"/>
</dbReference>
<evidence type="ECO:0000256" key="6">
    <source>
        <dbReference type="ARBA" id="ARBA00023170"/>
    </source>
</evidence>
<protein>
    <submittedName>
        <fullName evidence="10">LPAR6 protein</fullName>
    </submittedName>
</protein>
<feature type="transmembrane region" description="Helical" evidence="8">
    <location>
        <begin position="105"/>
        <end position="129"/>
    </location>
</feature>
<name>A0A7K6QRB8_9PASS</name>
<evidence type="ECO:0000256" key="4">
    <source>
        <dbReference type="ARBA" id="ARBA00023040"/>
    </source>
</evidence>
<evidence type="ECO:0000259" key="9">
    <source>
        <dbReference type="PROSITE" id="PS50262"/>
    </source>
</evidence>
<keyword evidence="5 8" id="KW-0472">Membrane</keyword>
<keyword evidence="3 8" id="KW-1133">Transmembrane helix</keyword>
<evidence type="ECO:0000313" key="10">
    <source>
        <dbReference type="EMBL" id="NWW75964.1"/>
    </source>
</evidence>
<dbReference type="Proteomes" id="UP000580879">
    <property type="component" value="Unassembled WGS sequence"/>
</dbReference>
<comment type="subcellular location">
    <subcellularLocation>
        <location evidence="1">Membrane</location>
        <topology evidence="1">Multi-pass membrane protein</topology>
    </subcellularLocation>
</comment>
<feature type="transmembrane region" description="Helical" evidence="8">
    <location>
        <begin position="65"/>
        <end position="85"/>
    </location>
</feature>
<dbReference type="GO" id="GO:0004930">
    <property type="term" value="F:G protein-coupled receptor activity"/>
    <property type="evidence" value="ECO:0007669"/>
    <property type="project" value="UniProtKB-KW"/>
</dbReference>
<dbReference type="GO" id="GO:0016020">
    <property type="term" value="C:membrane"/>
    <property type="evidence" value="ECO:0007669"/>
    <property type="project" value="UniProtKB-SubCell"/>
</dbReference>
<dbReference type="InterPro" id="IPR047160">
    <property type="entry name" value="GP183-like"/>
</dbReference>
<keyword evidence="4" id="KW-0297">G-protein coupled receptor</keyword>
<keyword evidence="6" id="KW-0675">Receptor</keyword>
<dbReference type="InterPro" id="IPR000276">
    <property type="entry name" value="GPCR_Rhodpsn"/>
</dbReference>
<dbReference type="PANTHER" id="PTHR24237">
    <property type="entry name" value="G-PROTEIN COUPLED RECEPTOR"/>
    <property type="match status" value="1"/>
</dbReference>
<dbReference type="InterPro" id="IPR017452">
    <property type="entry name" value="GPCR_Rhodpsn_7TM"/>
</dbReference>
<dbReference type="AlphaFoldDB" id="A0A7K6QRB8"/>
<keyword evidence="7" id="KW-0807">Transducer</keyword>
<dbReference type="CDD" id="cd14982">
    <property type="entry name" value="7tmA_purinoceptor-like"/>
    <property type="match status" value="1"/>
</dbReference>
<dbReference type="PRINTS" id="PR00237">
    <property type="entry name" value="GPCRRHODOPSN"/>
</dbReference>
<feature type="transmembrane region" description="Helical" evidence="8">
    <location>
        <begin position="141"/>
        <end position="160"/>
    </location>
</feature>
<feature type="transmembrane region" description="Helical" evidence="8">
    <location>
        <begin position="191"/>
        <end position="216"/>
    </location>
</feature>
<dbReference type="Gene3D" id="1.20.1070.10">
    <property type="entry name" value="Rhodopsin 7-helix transmembrane proteins"/>
    <property type="match status" value="1"/>
</dbReference>
<evidence type="ECO:0000256" key="5">
    <source>
        <dbReference type="ARBA" id="ARBA00023136"/>
    </source>
</evidence>
<reference evidence="10 11" key="1">
    <citation type="submission" date="2019-09" db="EMBL/GenBank/DDBJ databases">
        <title>Bird 10,000 Genomes (B10K) Project - Family phase.</title>
        <authorList>
            <person name="Zhang G."/>
        </authorList>
    </citation>
    <scope>NUCLEOTIDE SEQUENCE [LARGE SCALE GENOMIC DNA]</scope>
    <source>
        <strain evidence="10">B10K-DU-029-53</strain>
    </source>
</reference>
<dbReference type="OrthoDB" id="5960344at2759"/>
<evidence type="ECO:0000256" key="3">
    <source>
        <dbReference type="ARBA" id="ARBA00022989"/>
    </source>
</evidence>
<evidence type="ECO:0000256" key="8">
    <source>
        <dbReference type="SAM" id="Phobius"/>
    </source>
</evidence>
<accession>A0A7K6QRB8</accession>
<evidence type="ECO:0000256" key="2">
    <source>
        <dbReference type="ARBA" id="ARBA00022692"/>
    </source>
</evidence>
<gene>
    <name evidence="10" type="primary">Lpar6_0</name>
    <name evidence="10" type="ORF">CLIRUF_R04313</name>
</gene>
<feature type="non-terminal residue" evidence="10">
    <location>
        <position position="343"/>
    </location>
</feature>
<feature type="transmembrane region" description="Helical" evidence="8">
    <location>
        <begin position="30"/>
        <end position="53"/>
    </location>
</feature>
<feature type="transmembrane region" description="Helical" evidence="8">
    <location>
        <begin position="228"/>
        <end position="248"/>
    </location>
</feature>